<feature type="transmembrane region" description="Helical" evidence="2">
    <location>
        <begin position="128"/>
        <end position="151"/>
    </location>
</feature>
<organism evidence="4 5">
    <name type="scientific">Streptomyces lincolnensis</name>
    <dbReference type="NCBI Taxonomy" id="1915"/>
    <lineage>
        <taxon>Bacteria</taxon>
        <taxon>Bacillati</taxon>
        <taxon>Actinomycetota</taxon>
        <taxon>Actinomycetes</taxon>
        <taxon>Kitasatosporales</taxon>
        <taxon>Streptomycetaceae</taxon>
        <taxon>Streptomyces</taxon>
    </lineage>
</organism>
<evidence type="ECO:0000313" key="5">
    <source>
        <dbReference type="Proteomes" id="UP000092598"/>
    </source>
</evidence>
<dbReference type="SUPFAM" id="SSF47090">
    <property type="entry name" value="PGBD-like"/>
    <property type="match status" value="1"/>
</dbReference>
<feature type="domain" description="Peptidoglycan binding-like" evidence="3">
    <location>
        <begin position="249"/>
        <end position="304"/>
    </location>
</feature>
<dbReference type="InterPro" id="IPR036365">
    <property type="entry name" value="PGBD-like_sf"/>
</dbReference>
<keyword evidence="2" id="KW-0472">Membrane</keyword>
<dbReference type="RefSeq" id="WP_067425767.1">
    <property type="nucleotide sequence ID" value="NZ_CP016438.1"/>
</dbReference>
<proteinExistence type="predicted"/>
<dbReference type="AlphaFoldDB" id="A0A1B1M1H6"/>
<gene>
    <name evidence="4" type="ORF">SLINC_0286</name>
</gene>
<feature type="compositionally biased region" description="Basic and acidic residues" evidence="1">
    <location>
        <begin position="71"/>
        <end position="81"/>
    </location>
</feature>
<dbReference type="Proteomes" id="UP000092598">
    <property type="component" value="Chromosome"/>
</dbReference>
<dbReference type="STRING" id="1915.SLINC_0286"/>
<evidence type="ECO:0000313" key="4">
    <source>
        <dbReference type="EMBL" id="ANS62510.1"/>
    </source>
</evidence>
<feature type="region of interest" description="Disordered" evidence="1">
    <location>
        <begin position="156"/>
        <end position="251"/>
    </location>
</feature>
<dbReference type="Gene3D" id="1.10.101.10">
    <property type="entry name" value="PGBD-like superfamily/PGBD"/>
    <property type="match status" value="1"/>
</dbReference>
<sequence length="313" mass="31250">MSELTPHVCPLCGAPRAANGTPSCACGRLASDAHREDRAAQAAAAEDFDPVRIRPFVEVDDEAEGEAADGDGERVPRKPDIDATAAGGGSPAVETADTTFPATTVSRDLDAPPASAPLTAEHPARHRAALLLAGVAVCVFAVGVTVGVVLYQSPSRDTALPEGTRAPVPDHSSSPTGTTAAAAKPSVSPSSAGPSATPSASAGPTATRTATPTGSAAPPAGGPSPTATATTARPSGPAGQPPVLGRGDSGPEVTELQLRLRQVGLYGGEPDGVYDGQVEASVRSYQLTRLIGDEPGVYGAATRASLEAETDEP</sequence>
<dbReference type="InterPro" id="IPR002477">
    <property type="entry name" value="Peptidoglycan-bd-like"/>
</dbReference>
<dbReference type="PATRIC" id="fig|1915.4.peg.379"/>
<dbReference type="EMBL" id="CP016438">
    <property type="protein sequence ID" value="ANS62510.1"/>
    <property type="molecule type" value="Genomic_DNA"/>
</dbReference>
<keyword evidence="5" id="KW-1185">Reference proteome</keyword>
<feature type="region of interest" description="Disordered" evidence="1">
    <location>
        <begin position="58"/>
        <end position="96"/>
    </location>
</feature>
<name>A0A1B1M1H6_STRLN</name>
<feature type="compositionally biased region" description="Low complexity" evidence="1">
    <location>
        <begin position="172"/>
        <end position="238"/>
    </location>
</feature>
<accession>A0A1B1M1H6</accession>
<keyword evidence="2" id="KW-0812">Transmembrane</keyword>
<dbReference type="OrthoDB" id="3874291at2"/>
<dbReference type="Pfam" id="PF01471">
    <property type="entry name" value="PG_binding_1"/>
    <property type="match status" value="1"/>
</dbReference>
<protein>
    <recommendedName>
        <fullName evidence="3">Peptidoglycan binding-like domain-containing protein</fullName>
    </recommendedName>
</protein>
<evidence type="ECO:0000256" key="1">
    <source>
        <dbReference type="SAM" id="MobiDB-lite"/>
    </source>
</evidence>
<dbReference type="KEGG" id="sls:SLINC_0286"/>
<dbReference type="InterPro" id="IPR036366">
    <property type="entry name" value="PGBDSf"/>
</dbReference>
<feature type="compositionally biased region" description="Acidic residues" evidence="1">
    <location>
        <begin position="58"/>
        <end position="70"/>
    </location>
</feature>
<reference evidence="4 5" key="1">
    <citation type="submission" date="2016-07" db="EMBL/GenBank/DDBJ databases">
        <title>Enhancement of antibiotic productionsby engineered nitrateutilization in actinobacteria.</title>
        <authorList>
            <person name="Meng S.C."/>
        </authorList>
    </citation>
    <scope>NUCLEOTIDE SEQUENCE [LARGE SCALE GENOMIC DNA]</scope>
    <source>
        <strain evidence="4 5">NRRL 2936</strain>
    </source>
</reference>
<keyword evidence="2" id="KW-1133">Transmembrane helix</keyword>
<evidence type="ECO:0000259" key="3">
    <source>
        <dbReference type="Pfam" id="PF01471"/>
    </source>
</evidence>
<evidence type="ECO:0000256" key="2">
    <source>
        <dbReference type="SAM" id="Phobius"/>
    </source>
</evidence>